<dbReference type="Proteomes" id="UP000053467">
    <property type="component" value="Unassembled WGS sequence"/>
</dbReference>
<evidence type="ECO:0000259" key="5">
    <source>
        <dbReference type="PROSITE" id="PS51379"/>
    </source>
</evidence>
<dbReference type="InterPro" id="IPR057431">
    <property type="entry name" value="LdpA_Fe-S-bd"/>
</dbReference>
<keyword evidence="2" id="KW-0560">Oxidoreductase</keyword>
<dbReference type="GO" id="GO:0016491">
    <property type="term" value="F:oxidoreductase activity"/>
    <property type="evidence" value="ECO:0007669"/>
    <property type="project" value="UniProtKB-KW"/>
</dbReference>
<dbReference type="EMBL" id="LGGX01000020">
    <property type="protein sequence ID" value="KUK86398.1"/>
    <property type="molecule type" value="Genomic_DNA"/>
</dbReference>
<keyword evidence="4" id="KW-0411">Iron-sulfur</keyword>
<dbReference type="SUPFAM" id="SSF51905">
    <property type="entry name" value="FAD/NAD(P)-binding domain"/>
    <property type="match status" value="1"/>
</dbReference>
<name>A0A101I1A8_UNCT6</name>
<dbReference type="InterPro" id="IPR023753">
    <property type="entry name" value="FAD/NAD-binding_dom"/>
</dbReference>
<organism evidence="6 7">
    <name type="scientific">candidate division TA06 bacterium 34_109</name>
    <dbReference type="NCBI Taxonomy" id="1635277"/>
    <lineage>
        <taxon>Bacteria</taxon>
        <taxon>Bacteria division TA06</taxon>
    </lineage>
</organism>
<dbReference type="PANTHER" id="PTHR42949">
    <property type="entry name" value="ANAEROBIC GLYCEROL-3-PHOSPHATE DEHYDROGENASE SUBUNIT B"/>
    <property type="match status" value="1"/>
</dbReference>
<dbReference type="PANTHER" id="PTHR42949:SF3">
    <property type="entry name" value="ANAEROBIC GLYCEROL-3-PHOSPHATE DEHYDROGENASE SUBUNIT B"/>
    <property type="match status" value="1"/>
</dbReference>
<protein>
    <submittedName>
        <fullName evidence="6">FAD-dependent pyridine nucleotide-disulfide oxidoreductase</fullName>
    </submittedName>
</protein>
<keyword evidence="1" id="KW-0479">Metal-binding</keyword>
<dbReference type="InterPro" id="IPR017900">
    <property type="entry name" value="4Fe4S_Fe_S_CS"/>
</dbReference>
<dbReference type="Pfam" id="PF25160">
    <property type="entry name" value="LdpA_Fe-S-bd"/>
    <property type="match status" value="1"/>
</dbReference>
<gene>
    <name evidence="6" type="ORF">XE03_1530</name>
</gene>
<dbReference type="InterPro" id="IPR017896">
    <property type="entry name" value="4Fe4S_Fe-S-bd"/>
</dbReference>
<proteinExistence type="predicted"/>
<dbReference type="PROSITE" id="PS51379">
    <property type="entry name" value="4FE4S_FER_2"/>
    <property type="match status" value="1"/>
</dbReference>
<dbReference type="Gene3D" id="3.30.70.20">
    <property type="match status" value="1"/>
</dbReference>
<dbReference type="PRINTS" id="PR00368">
    <property type="entry name" value="FADPNR"/>
</dbReference>
<reference evidence="7" key="1">
    <citation type="journal article" date="2015" name="MBio">
        <title>Genome-Resolved Metagenomic Analysis Reveals Roles for Candidate Phyla and Other Microbial Community Members in Biogeochemical Transformations in Oil Reservoirs.</title>
        <authorList>
            <person name="Hu P."/>
            <person name="Tom L."/>
            <person name="Singh A."/>
            <person name="Thomas B.C."/>
            <person name="Baker B.J."/>
            <person name="Piceno Y.M."/>
            <person name="Andersen G.L."/>
            <person name="Banfield J.F."/>
        </authorList>
    </citation>
    <scope>NUCLEOTIDE SEQUENCE [LARGE SCALE GENOMIC DNA]</scope>
</reference>
<evidence type="ECO:0000256" key="2">
    <source>
        <dbReference type="ARBA" id="ARBA00023002"/>
    </source>
</evidence>
<evidence type="ECO:0000313" key="6">
    <source>
        <dbReference type="EMBL" id="KUK86398.1"/>
    </source>
</evidence>
<dbReference type="GO" id="GO:0046872">
    <property type="term" value="F:metal ion binding"/>
    <property type="evidence" value="ECO:0007669"/>
    <property type="project" value="UniProtKB-KW"/>
</dbReference>
<evidence type="ECO:0000256" key="1">
    <source>
        <dbReference type="ARBA" id="ARBA00022723"/>
    </source>
</evidence>
<dbReference type="InterPro" id="IPR036188">
    <property type="entry name" value="FAD/NAD-bd_sf"/>
</dbReference>
<keyword evidence="3" id="KW-0408">Iron</keyword>
<dbReference type="AlphaFoldDB" id="A0A101I1A8"/>
<feature type="domain" description="4Fe-4S ferredoxin-type" evidence="5">
    <location>
        <begin position="441"/>
        <end position="470"/>
    </location>
</feature>
<dbReference type="PRINTS" id="PR00411">
    <property type="entry name" value="PNDRDTASEI"/>
</dbReference>
<dbReference type="PROSITE" id="PS00198">
    <property type="entry name" value="4FE4S_FER_1"/>
    <property type="match status" value="1"/>
</dbReference>
<evidence type="ECO:0000313" key="7">
    <source>
        <dbReference type="Proteomes" id="UP000053467"/>
    </source>
</evidence>
<evidence type="ECO:0000256" key="3">
    <source>
        <dbReference type="ARBA" id="ARBA00023004"/>
    </source>
</evidence>
<comment type="caution">
    <text evidence="6">The sequence shown here is derived from an EMBL/GenBank/DDBJ whole genome shotgun (WGS) entry which is preliminary data.</text>
</comment>
<dbReference type="Pfam" id="PF07992">
    <property type="entry name" value="Pyr_redox_2"/>
    <property type="match status" value="1"/>
</dbReference>
<dbReference type="GO" id="GO:0051536">
    <property type="term" value="F:iron-sulfur cluster binding"/>
    <property type="evidence" value="ECO:0007669"/>
    <property type="project" value="UniProtKB-KW"/>
</dbReference>
<accession>A0A101I1A8</accession>
<dbReference type="SUPFAM" id="SSF54862">
    <property type="entry name" value="4Fe-4S ferredoxins"/>
    <property type="match status" value="1"/>
</dbReference>
<sequence>MKEVEVLVVGAGPAGLGAAIEASRYGAKVLLVDDKDKPGGQLFKQIHKFFGSKEHLAGTRGFDIGFYLLKEANSLGVEISLETKVLGIMEKEIVSLLVKDQKIELLKAKRVVLATGGMEKSLSFPGWTLPGVIGAGAAQTLVNIERVLPGERILMVGSGNVGLIVSYQLLQAGAEVCGIVEAAPFITGYLVHAAKVMRGGVPLYTQHTVKEVRGEKSVEEAVIAALDERWNPVKGTEKTLAVDTVCLAVGLSPNMRLASLAGCKLEFFPDLGGFLPLHDDKLESTKKGVYVAGDLAGVEEASSALDEGRLAGISVAASLGYINSNEFEKLKKEYGSRLNQLREGPFGYKRALAKKQIISRFQQEEVGGTERDKEGETNSKLKRYTTIPSWSEFQEFPGYPSLERIKKGPVACIECIQEIPCDPCVAACPFKAIKINSHLTHLPSLREDQCKGCGLCLASCPGQAIFMLDYNYSPDKAAISFPYEYLPYPKPGDKVKGVNRRGEPVGEVEVIKVEQRHAFDRTAVVTIACAKEFIHQIRSIERRKDDV</sequence>
<dbReference type="Gene3D" id="3.50.50.60">
    <property type="entry name" value="FAD/NAD(P)-binding domain"/>
    <property type="match status" value="2"/>
</dbReference>
<evidence type="ECO:0000256" key="4">
    <source>
        <dbReference type="ARBA" id="ARBA00023014"/>
    </source>
</evidence>
<dbReference type="InterPro" id="IPR051691">
    <property type="entry name" value="Metab_Enz_Cyan_OpOx_G3PDH"/>
</dbReference>